<evidence type="ECO:0000313" key="2">
    <source>
        <dbReference type="EMBL" id="CAJ1398329.1"/>
    </source>
</evidence>
<gene>
    <name evidence="2" type="ORF">EVOR1521_LOCUS22146</name>
</gene>
<evidence type="ECO:0000313" key="3">
    <source>
        <dbReference type="Proteomes" id="UP001178507"/>
    </source>
</evidence>
<feature type="compositionally biased region" description="Basic and acidic residues" evidence="1">
    <location>
        <begin position="300"/>
        <end position="329"/>
    </location>
</feature>
<dbReference type="AlphaFoldDB" id="A0AA36NA26"/>
<name>A0AA36NA26_9DINO</name>
<accession>A0AA36NA26</accession>
<sequence>LLGFSVFRPSPLSMGSMRSFVPVTAPLPLEYGKPAGPVLVPRTVLGHWQVHQAFVVPSGPTVHVPNSVLRAAPQETRAPVPAENARPAMTPRARKSASPPREEGASCGGGGTLGGRKRRSETTRPKVDCRRSAELLSSRKAAPEKERSPPWPVATPPRKASAASSMFREEARDAATPRRSPWARRGPGCRAESPHDCIASRSPEPEMDGVMRRAGAGRSSGGGPSSICLGDPGQSKRPQRAFSADVARSSRAREDFQAMRRVTTGRDCEAWIDAWVNSMEPAELQKYTNFQAADFQETSPDPRARSPRESARSMREEALDRARSPREDAAQSARSPRRSEASWRRSEASARGADFRETASWRRPSEAGRLGYEELEEENWRLREEVGRLRGELEKYQDWYAKLTSSYYNGNGFLK</sequence>
<reference evidence="2" key="1">
    <citation type="submission" date="2023-08" db="EMBL/GenBank/DDBJ databases">
        <authorList>
            <person name="Chen Y."/>
            <person name="Shah S."/>
            <person name="Dougan E. K."/>
            <person name="Thang M."/>
            <person name="Chan C."/>
        </authorList>
    </citation>
    <scope>NUCLEOTIDE SEQUENCE</scope>
</reference>
<feature type="region of interest" description="Disordered" evidence="1">
    <location>
        <begin position="292"/>
        <end position="360"/>
    </location>
</feature>
<comment type="caution">
    <text evidence="2">The sequence shown here is derived from an EMBL/GenBank/DDBJ whole genome shotgun (WGS) entry which is preliminary data.</text>
</comment>
<dbReference type="EMBL" id="CAUJNA010003296">
    <property type="protein sequence ID" value="CAJ1398329.1"/>
    <property type="molecule type" value="Genomic_DNA"/>
</dbReference>
<feature type="region of interest" description="Disordered" evidence="1">
    <location>
        <begin position="72"/>
        <end position="253"/>
    </location>
</feature>
<feature type="compositionally biased region" description="Basic and acidic residues" evidence="1">
    <location>
        <begin position="337"/>
        <end position="360"/>
    </location>
</feature>
<proteinExistence type="predicted"/>
<feature type="compositionally biased region" description="Basic and acidic residues" evidence="1">
    <location>
        <begin position="120"/>
        <end position="133"/>
    </location>
</feature>
<feature type="compositionally biased region" description="Basic and acidic residues" evidence="1">
    <location>
        <begin position="167"/>
        <end position="176"/>
    </location>
</feature>
<feature type="non-terminal residue" evidence="2">
    <location>
        <position position="1"/>
    </location>
</feature>
<dbReference type="Proteomes" id="UP001178507">
    <property type="component" value="Unassembled WGS sequence"/>
</dbReference>
<protein>
    <submittedName>
        <fullName evidence="2">Uncharacterized protein</fullName>
    </submittedName>
</protein>
<keyword evidence="3" id="KW-1185">Reference proteome</keyword>
<evidence type="ECO:0000256" key="1">
    <source>
        <dbReference type="SAM" id="MobiDB-lite"/>
    </source>
</evidence>
<organism evidence="2 3">
    <name type="scientific">Effrenium voratum</name>
    <dbReference type="NCBI Taxonomy" id="2562239"/>
    <lineage>
        <taxon>Eukaryota</taxon>
        <taxon>Sar</taxon>
        <taxon>Alveolata</taxon>
        <taxon>Dinophyceae</taxon>
        <taxon>Suessiales</taxon>
        <taxon>Symbiodiniaceae</taxon>
        <taxon>Effrenium</taxon>
    </lineage>
</organism>